<protein>
    <recommendedName>
        <fullName evidence="3">MULE transposase domain-containing protein</fullName>
    </recommendedName>
</protein>
<dbReference type="PANTHER" id="PTHR31973:SF187">
    <property type="entry name" value="MUTATOR TRANSPOSASE MUDRA PROTEIN"/>
    <property type="match status" value="1"/>
</dbReference>
<keyword evidence="2" id="KW-1185">Reference proteome</keyword>
<evidence type="ECO:0000313" key="2">
    <source>
        <dbReference type="Proteomes" id="UP000541444"/>
    </source>
</evidence>
<accession>A0A7J7NRH0</accession>
<dbReference type="PANTHER" id="PTHR31973">
    <property type="entry name" value="POLYPROTEIN, PUTATIVE-RELATED"/>
    <property type="match status" value="1"/>
</dbReference>
<name>A0A7J7NRH0_9MAGN</name>
<comment type="caution">
    <text evidence="1">The sequence shown here is derived from an EMBL/GenBank/DDBJ whole genome shotgun (WGS) entry which is preliminary data.</text>
</comment>
<dbReference type="Proteomes" id="UP000541444">
    <property type="component" value="Unassembled WGS sequence"/>
</dbReference>
<sequence>MRGSFEHAYLLLINNFAEVRLVDPDLVFDIQTISLTDSETIKSWTYFLKIFGYDFYGYDTRFIVISDRNHEIINVVPKVISFAIHTFCTFHIFNNIKTTLESTRIAFRMAAEALTKIDFGKHMTDIQNTYPVGLQYILGIPKETWSNLYIPMSSCYVYICHPVILIWHLISIICHLFRYGVACTNHVESWNNVIVKVRDILIHVFIEELRRICSKISYTYREEAKISQACLTPWATVRVESLWWIH</sequence>
<proteinExistence type="predicted"/>
<evidence type="ECO:0000313" key="1">
    <source>
        <dbReference type="EMBL" id="KAF6169776.1"/>
    </source>
</evidence>
<reference evidence="1 2" key="1">
    <citation type="journal article" date="2020" name="IScience">
        <title>Genome Sequencing of the Endangered Kingdonia uniflora (Circaeasteraceae, Ranunculales) Reveals Potential Mechanisms of Evolutionary Specialization.</title>
        <authorList>
            <person name="Sun Y."/>
            <person name="Deng T."/>
            <person name="Zhang A."/>
            <person name="Moore M.J."/>
            <person name="Landis J.B."/>
            <person name="Lin N."/>
            <person name="Zhang H."/>
            <person name="Zhang X."/>
            <person name="Huang J."/>
            <person name="Zhang X."/>
            <person name="Sun H."/>
            <person name="Wang H."/>
        </authorList>
    </citation>
    <scope>NUCLEOTIDE SEQUENCE [LARGE SCALE GENOMIC DNA]</scope>
    <source>
        <strain evidence="1">TB1705</strain>
        <tissue evidence="1">Leaf</tissue>
    </source>
</reference>
<gene>
    <name evidence="1" type="ORF">GIB67_005861</name>
</gene>
<dbReference type="AlphaFoldDB" id="A0A7J7NRH0"/>
<evidence type="ECO:0008006" key="3">
    <source>
        <dbReference type="Google" id="ProtNLM"/>
    </source>
</evidence>
<organism evidence="1 2">
    <name type="scientific">Kingdonia uniflora</name>
    <dbReference type="NCBI Taxonomy" id="39325"/>
    <lineage>
        <taxon>Eukaryota</taxon>
        <taxon>Viridiplantae</taxon>
        <taxon>Streptophyta</taxon>
        <taxon>Embryophyta</taxon>
        <taxon>Tracheophyta</taxon>
        <taxon>Spermatophyta</taxon>
        <taxon>Magnoliopsida</taxon>
        <taxon>Ranunculales</taxon>
        <taxon>Circaeasteraceae</taxon>
        <taxon>Kingdonia</taxon>
    </lineage>
</organism>
<dbReference type="EMBL" id="JACGCM010000623">
    <property type="protein sequence ID" value="KAF6169776.1"/>
    <property type="molecule type" value="Genomic_DNA"/>
</dbReference>